<evidence type="ECO:0000313" key="1">
    <source>
        <dbReference type="EMBL" id="KKN23204.1"/>
    </source>
</evidence>
<comment type="caution">
    <text evidence="1">The sequence shown here is derived from an EMBL/GenBank/DDBJ whole genome shotgun (WGS) entry which is preliminary data.</text>
</comment>
<accession>A0A0F9NZA7</accession>
<sequence>MKDSTARGEYAHITTSFYHHVNPPNASACGYLVDQAKNPDVLRLLFEHDPVPVYDVPYIHSEYQEQTYDGPLIIQSTTAQSEGWLHSWMPEGKALALQGKEPIGQTH</sequence>
<dbReference type="EMBL" id="LAZR01002994">
    <property type="protein sequence ID" value="KKN23204.1"/>
    <property type="molecule type" value="Genomic_DNA"/>
</dbReference>
<protein>
    <submittedName>
        <fullName evidence="1">Uncharacterized protein</fullName>
    </submittedName>
</protein>
<name>A0A0F9NZA7_9ZZZZ</name>
<dbReference type="AlphaFoldDB" id="A0A0F9NZA7"/>
<gene>
    <name evidence="1" type="ORF">LCGC14_0907270</name>
</gene>
<organism evidence="1">
    <name type="scientific">marine sediment metagenome</name>
    <dbReference type="NCBI Taxonomy" id="412755"/>
    <lineage>
        <taxon>unclassified sequences</taxon>
        <taxon>metagenomes</taxon>
        <taxon>ecological metagenomes</taxon>
    </lineage>
</organism>
<proteinExistence type="predicted"/>
<reference evidence="1" key="1">
    <citation type="journal article" date="2015" name="Nature">
        <title>Complex archaea that bridge the gap between prokaryotes and eukaryotes.</title>
        <authorList>
            <person name="Spang A."/>
            <person name="Saw J.H."/>
            <person name="Jorgensen S.L."/>
            <person name="Zaremba-Niedzwiedzka K."/>
            <person name="Martijn J."/>
            <person name="Lind A.E."/>
            <person name="van Eijk R."/>
            <person name="Schleper C."/>
            <person name="Guy L."/>
            <person name="Ettema T.J."/>
        </authorList>
    </citation>
    <scope>NUCLEOTIDE SEQUENCE</scope>
</reference>